<dbReference type="AlphaFoldDB" id="A0A147BXC4"/>
<feature type="domain" description="BPTI/Kunitz inhibitor" evidence="5">
    <location>
        <begin position="86"/>
        <end position="141"/>
    </location>
</feature>
<dbReference type="Pfam" id="PF00014">
    <property type="entry name" value="Kunitz_BPTI"/>
    <property type="match status" value="2"/>
</dbReference>
<dbReference type="InterPro" id="IPR036880">
    <property type="entry name" value="Kunitz_BPTI_sf"/>
</dbReference>
<dbReference type="PROSITE" id="PS00280">
    <property type="entry name" value="BPTI_KUNITZ_1"/>
    <property type="match status" value="1"/>
</dbReference>
<dbReference type="PANTHER" id="PTHR10083:SF374">
    <property type="entry name" value="BPTI_KUNITZ INHIBITOR DOMAIN-CONTAINING PROTEIN"/>
    <property type="match status" value="1"/>
</dbReference>
<sequence length="187" mass="21420">MKFLVLTICFVLVPGNSIKERWKNPVRGRCALPEPTYICRPAVLKYRFNRDKRRCEWYTFGGCGDAIFDTMDQCTKTCGVYAEDPCLLPLDEGRTCKRGEGAPMPMFRFDLQEQQCVEFNYKGCGGNGNNFLEKRECWTTCEKYVRSPCSFPIHGGDHCSRNTLNVLVFGYNSVTKRCERFLHSGCG</sequence>
<feature type="signal peptide" evidence="4">
    <location>
        <begin position="1"/>
        <end position="17"/>
    </location>
</feature>
<organism evidence="6">
    <name type="scientific">Ixodes ricinus</name>
    <name type="common">Common tick</name>
    <name type="synonym">Acarus ricinus</name>
    <dbReference type="NCBI Taxonomy" id="34613"/>
    <lineage>
        <taxon>Eukaryota</taxon>
        <taxon>Metazoa</taxon>
        <taxon>Ecdysozoa</taxon>
        <taxon>Arthropoda</taxon>
        <taxon>Chelicerata</taxon>
        <taxon>Arachnida</taxon>
        <taxon>Acari</taxon>
        <taxon>Parasitiformes</taxon>
        <taxon>Ixodida</taxon>
        <taxon>Ixodoidea</taxon>
        <taxon>Ixodidae</taxon>
        <taxon>Ixodinae</taxon>
        <taxon>Ixodes</taxon>
    </lineage>
</organism>
<evidence type="ECO:0000259" key="5">
    <source>
        <dbReference type="PROSITE" id="PS50279"/>
    </source>
</evidence>
<dbReference type="SUPFAM" id="SSF57362">
    <property type="entry name" value="BPTI-like"/>
    <property type="match status" value="3"/>
</dbReference>
<name>A0A147BXC4_IXORI</name>
<evidence type="ECO:0000256" key="2">
    <source>
        <dbReference type="ARBA" id="ARBA00022900"/>
    </source>
</evidence>
<keyword evidence="3" id="KW-1015">Disulfide bond</keyword>
<proteinExistence type="predicted"/>
<evidence type="ECO:0000256" key="4">
    <source>
        <dbReference type="SAM" id="SignalP"/>
    </source>
</evidence>
<dbReference type="Gene3D" id="4.10.410.10">
    <property type="entry name" value="Pancreatic trypsin inhibitor Kunitz domain"/>
    <property type="match status" value="3"/>
</dbReference>
<keyword evidence="2" id="KW-0722">Serine protease inhibitor</keyword>
<accession>A0A147BXC4</accession>
<evidence type="ECO:0000256" key="3">
    <source>
        <dbReference type="ARBA" id="ARBA00023157"/>
    </source>
</evidence>
<reference evidence="6" key="1">
    <citation type="journal article" date="2018" name="PLoS Negl. Trop. Dis.">
        <title>Sialome diversity of ticks revealed by RNAseq of single tick salivary glands.</title>
        <authorList>
            <person name="Perner J."/>
            <person name="Kropackova S."/>
            <person name="Kopacek P."/>
            <person name="Ribeiro J.M."/>
        </authorList>
    </citation>
    <scope>NUCLEOTIDE SEQUENCE</scope>
    <source>
        <strain evidence="6">Siblings of single egg batch collected in Ceske Budejovice</strain>
        <tissue evidence="6">Salivary glands</tissue>
    </source>
</reference>
<evidence type="ECO:0000313" key="6">
    <source>
        <dbReference type="EMBL" id="JAR95403.1"/>
    </source>
</evidence>
<evidence type="ECO:0000256" key="1">
    <source>
        <dbReference type="ARBA" id="ARBA00022690"/>
    </source>
</evidence>
<feature type="chain" id="PRO_5007543407" evidence="4">
    <location>
        <begin position="18"/>
        <end position="187"/>
    </location>
</feature>
<dbReference type="SMART" id="SM00131">
    <property type="entry name" value="KU"/>
    <property type="match status" value="3"/>
</dbReference>
<dbReference type="PANTHER" id="PTHR10083">
    <property type="entry name" value="KUNITZ-TYPE PROTEASE INHIBITOR-RELATED"/>
    <property type="match status" value="1"/>
</dbReference>
<dbReference type="EMBL" id="GEGO01000001">
    <property type="protein sequence ID" value="JAR95403.1"/>
    <property type="molecule type" value="Transcribed_RNA"/>
</dbReference>
<feature type="domain" description="BPTI/Kunitz inhibitor" evidence="5">
    <location>
        <begin position="30"/>
        <end position="78"/>
    </location>
</feature>
<dbReference type="InterPro" id="IPR020901">
    <property type="entry name" value="Prtase_inh_Kunz-CS"/>
</dbReference>
<dbReference type="InterPro" id="IPR002223">
    <property type="entry name" value="Kunitz_BPTI"/>
</dbReference>
<dbReference type="InterPro" id="IPR050098">
    <property type="entry name" value="TFPI/VKTCI-like"/>
</dbReference>
<dbReference type="PRINTS" id="PR00759">
    <property type="entry name" value="BASICPTASE"/>
</dbReference>
<dbReference type="PROSITE" id="PS50279">
    <property type="entry name" value="BPTI_KUNITZ_2"/>
    <property type="match status" value="2"/>
</dbReference>
<protein>
    <submittedName>
        <fullName evidence="6">Putative salivary kunitz domain protein</fullName>
    </submittedName>
</protein>
<dbReference type="GO" id="GO:0004867">
    <property type="term" value="F:serine-type endopeptidase inhibitor activity"/>
    <property type="evidence" value="ECO:0007669"/>
    <property type="project" value="UniProtKB-KW"/>
</dbReference>
<keyword evidence="1" id="KW-0646">Protease inhibitor</keyword>
<dbReference type="GO" id="GO:0005615">
    <property type="term" value="C:extracellular space"/>
    <property type="evidence" value="ECO:0007669"/>
    <property type="project" value="TreeGrafter"/>
</dbReference>
<keyword evidence="4" id="KW-0732">Signal</keyword>